<reference evidence="2" key="2">
    <citation type="submission" date="2018-05" db="EMBL/GenBank/DDBJ databases">
        <title>OmerRS3 (Oryza meridionalis Reference Sequence Version 3).</title>
        <authorList>
            <person name="Zhang J."/>
            <person name="Kudrna D."/>
            <person name="Lee S."/>
            <person name="Talag J."/>
            <person name="Welchert J."/>
            <person name="Wing R.A."/>
        </authorList>
    </citation>
    <scope>NUCLEOTIDE SEQUENCE [LARGE SCALE GENOMIC DNA]</scope>
    <source>
        <strain evidence="2">cv. OR44</strain>
    </source>
</reference>
<dbReference type="Gramene" id="OMERI06G05750.1">
    <property type="protein sequence ID" value="OMERI06G05750.1"/>
    <property type="gene ID" value="OMERI06G05750"/>
</dbReference>
<protein>
    <submittedName>
        <fullName evidence="2">Uncharacterized protein</fullName>
    </submittedName>
</protein>
<sequence length="134" mass="14771">MQNAAASPLPACCVRSSCGGMRNVAASPPPPARVRRRARTTMTRRKRPPCRHAAPAAGWLTCGSHLMTQPFNGVKDATWDKTASETARGVDLQRFWELGDMLYLVLRLRDAIQSSARDEGGKMDLFQKELTDSL</sequence>
<evidence type="ECO:0000256" key="1">
    <source>
        <dbReference type="SAM" id="MobiDB-lite"/>
    </source>
</evidence>
<organism evidence="2">
    <name type="scientific">Oryza meridionalis</name>
    <dbReference type="NCBI Taxonomy" id="40149"/>
    <lineage>
        <taxon>Eukaryota</taxon>
        <taxon>Viridiplantae</taxon>
        <taxon>Streptophyta</taxon>
        <taxon>Embryophyta</taxon>
        <taxon>Tracheophyta</taxon>
        <taxon>Spermatophyta</taxon>
        <taxon>Magnoliopsida</taxon>
        <taxon>Liliopsida</taxon>
        <taxon>Poales</taxon>
        <taxon>Poaceae</taxon>
        <taxon>BOP clade</taxon>
        <taxon>Oryzoideae</taxon>
        <taxon>Oryzeae</taxon>
        <taxon>Oryzinae</taxon>
        <taxon>Oryza</taxon>
    </lineage>
</organism>
<feature type="compositionally biased region" description="Basic residues" evidence="1">
    <location>
        <begin position="33"/>
        <end position="50"/>
    </location>
</feature>
<evidence type="ECO:0000313" key="2">
    <source>
        <dbReference type="EnsemblPlants" id="OMERI06G05750.1"/>
    </source>
</evidence>
<dbReference type="HOGENOM" id="CLU_1899529_0_0_1"/>
<keyword evidence="3" id="KW-1185">Reference proteome</keyword>
<dbReference type="Proteomes" id="UP000008021">
    <property type="component" value="Chromosome 6"/>
</dbReference>
<reference evidence="2" key="1">
    <citation type="submission" date="2015-04" db="UniProtKB">
        <authorList>
            <consortium name="EnsemblPlants"/>
        </authorList>
    </citation>
    <scope>IDENTIFICATION</scope>
</reference>
<dbReference type="EnsemblPlants" id="OMERI06G05750.1">
    <property type="protein sequence ID" value="OMERI06G05750.1"/>
    <property type="gene ID" value="OMERI06G05750"/>
</dbReference>
<accession>A0A0E0DXQ5</accession>
<proteinExistence type="predicted"/>
<feature type="region of interest" description="Disordered" evidence="1">
    <location>
        <begin position="24"/>
        <end position="52"/>
    </location>
</feature>
<dbReference type="AlphaFoldDB" id="A0A0E0DXQ5"/>
<name>A0A0E0DXQ5_9ORYZ</name>
<evidence type="ECO:0000313" key="3">
    <source>
        <dbReference type="Proteomes" id="UP000008021"/>
    </source>
</evidence>